<dbReference type="PANTHER" id="PTHR44591:SF24">
    <property type="entry name" value="PROTEIN-GLUTAMATE METHYLESTERASE_PROTEIN-GLUTAMINE GLUTAMINASE 1"/>
    <property type="match status" value="1"/>
</dbReference>
<dbReference type="Proteomes" id="UP001596292">
    <property type="component" value="Unassembled WGS sequence"/>
</dbReference>
<dbReference type="SUPFAM" id="SSF52172">
    <property type="entry name" value="CheY-like"/>
    <property type="match status" value="1"/>
</dbReference>
<feature type="domain" description="Response regulatory" evidence="3">
    <location>
        <begin position="8"/>
        <end position="117"/>
    </location>
</feature>
<dbReference type="InterPro" id="IPR050595">
    <property type="entry name" value="Bact_response_regulator"/>
</dbReference>
<dbReference type="Pfam" id="PF00072">
    <property type="entry name" value="Response_reg"/>
    <property type="match status" value="1"/>
</dbReference>
<dbReference type="PANTHER" id="PTHR44591">
    <property type="entry name" value="STRESS RESPONSE REGULATOR PROTEIN 1"/>
    <property type="match status" value="1"/>
</dbReference>
<sequence length="152" mass="16705">MSVLEGRRVLLVEDESLVAMMVEDMLLDLGCEVVMAMRLDKALALARTETFDVAVLDVNLGEGRSYPIADILFERCTPFLFATGYGLKGLETAYRGVPVLQKPYQPEPLEHLLRGLLTGEIATHQGATCLPGACRCQGAETSSREFRADTIR</sequence>
<evidence type="ECO:0000256" key="1">
    <source>
        <dbReference type="ARBA" id="ARBA00022553"/>
    </source>
</evidence>
<evidence type="ECO:0000256" key="2">
    <source>
        <dbReference type="PROSITE-ProRule" id="PRU00169"/>
    </source>
</evidence>
<gene>
    <name evidence="4" type="ORF">ACFQE0_05255</name>
</gene>
<evidence type="ECO:0000313" key="4">
    <source>
        <dbReference type="EMBL" id="MFC6789088.1"/>
    </source>
</evidence>
<reference evidence="5" key="1">
    <citation type="journal article" date="2019" name="Int. J. Syst. Evol. Microbiol.">
        <title>The Global Catalogue of Microorganisms (GCM) 10K type strain sequencing project: providing services to taxonomists for standard genome sequencing and annotation.</title>
        <authorList>
            <consortium name="The Broad Institute Genomics Platform"/>
            <consortium name="The Broad Institute Genome Sequencing Center for Infectious Disease"/>
            <person name="Wu L."/>
            <person name="Ma J."/>
        </authorList>
    </citation>
    <scope>NUCLEOTIDE SEQUENCE [LARGE SCALE GENOMIC DNA]</scope>
    <source>
        <strain evidence="5">CCUG 48316</strain>
    </source>
</reference>
<dbReference type="RefSeq" id="WP_378967753.1">
    <property type="nucleotide sequence ID" value="NZ_JBHSWN010000001.1"/>
</dbReference>
<dbReference type="Gene3D" id="3.40.50.2300">
    <property type="match status" value="1"/>
</dbReference>
<dbReference type="InterPro" id="IPR011006">
    <property type="entry name" value="CheY-like_superfamily"/>
</dbReference>
<name>A0ABW2BF90_9HYPH</name>
<dbReference type="InterPro" id="IPR001789">
    <property type="entry name" value="Sig_transdc_resp-reg_receiver"/>
</dbReference>
<dbReference type="SMART" id="SM00448">
    <property type="entry name" value="REC"/>
    <property type="match status" value="1"/>
</dbReference>
<comment type="caution">
    <text evidence="4">The sequence shown here is derived from an EMBL/GenBank/DDBJ whole genome shotgun (WGS) entry which is preliminary data.</text>
</comment>
<evidence type="ECO:0000259" key="3">
    <source>
        <dbReference type="PROSITE" id="PS50110"/>
    </source>
</evidence>
<feature type="modified residue" description="4-aspartylphosphate" evidence="2">
    <location>
        <position position="57"/>
    </location>
</feature>
<accession>A0ABW2BF90</accession>
<evidence type="ECO:0000313" key="5">
    <source>
        <dbReference type="Proteomes" id="UP001596292"/>
    </source>
</evidence>
<organism evidence="4 5">
    <name type="scientific">Methylobacterium komagatae</name>
    <dbReference type="NCBI Taxonomy" id="374425"/>
    <lineage>
        <taxon>Bacteria</taxon>
        <taxon>Pseudomonadati</taxon>
        <taxon>Pseudomonadota</taxon>
        <taxon>Alphaproteobacteria</taxon>
        <taxon>Hyphomicrobiales</taxon>
        <taxon>Methylobacteriaceae</taxon>
        <taxon>Methylobacterium</taxon>
    </lineage>
</organism>
<dbReference type="PROSITE" id="PS50110">
    <property type="entry name" value="RESPONSE_REGULATORY"/>
    <property type="match status" value="1"/>
</dbReference>
<keyword evidence="1 2" id="KW-0597">Phosphoprotein</keyword>
<protein>
    <submittedName>
        <fullName evidence="4">Response regulator</fullName>
    </submittedName>
</protein>
<proteinExistence type="predicted"/>
<keyword evidence="5" id="KW-1185">Reference proteome</keyword>
<dbReference type="EMBL" id="JBHSWN010000001">
    <property type="protein sequence ID" value="MFC6789088.1"/>
    <property type="molecule type" value="Genomic_DNA"/>
</dbReference>